<comment type="catalytic activity">
    <reaction evidence="2">
        <text>a 2'-deoxyadenosine in DNA + S-adenosyl-L-methionine = an N(6)-methyl-2'-deoxyadenosine in DNA + S-adenosyl-L-homocysteine + H(+)</text>
        <dbReference type="Rhea" id="RHEA:15197"/>
        <dbReference type="Rhea" id="RHEA-COMP:12418"/>
        <dbReference type="Rhea" id="RHEA-COMP:12419"/>
        <dbReference type="ChEBI" id="CHEBI:15378"/>
        <dbReference type="ChEBI" id="CHEBI:57856"/>
        <dbReference type="ChEBI" id="CHEBI:59789"/>
        <dbReference type="ChEBI" id="CHEBI:90615"/>
        <dbReference type="ChEBI" id="CHEBI:90616"/>
        <dbReference type="EC" id="2.1.1.72"/>
    </reaction>
</comment>
<dbReference type="Proteomes" id="UP000789396">
    <property type="component" value="Unassembled WGS sequence"/>
</dbReference>
<evidence type="ECO:0000256" key="1">
    <source>
        <dbReference type="ARBA" id="ARBA00011900"/>
    </source>
</evidence>
<protein>
    <recommendedName>
        <fullName evidence="1">site-specific DNA-methyltransferase (adenine-specific)</fullName>
        <ecNumber evidence="1">2.1.1.72</ecNumber>
    </recommendedName>
</protein>
<evidence type="ECO:0000313" key="4">
    <source>
        <dbReference type="Proteomes" id="UP000789396"/>
    </source>
</evidence>
<evidence type="ECO:0000256" key="2">
    <source>
        <dbReference type="ARBA" id="ARBA00047942"/>
    </source>
</evidence>
<name>A0A9N9NTB0_9GLOM</name>
<gene>
    <name evidence="3" type="ORF">RFULGI_LOCUS14121</name>
</gene>
<organism evidence="3 4">
    <name type="scientific">Racocetra fulgida</name>
    <dbReference type="NCBI Taxonomy" id="60492"/>
    <lineage>
        <taxon>Eukaryota</taxon>
        <taxon>Fungi</taxon>
        <taxon>Fungi incertae sedis</taxon>
        <taxon>Mucoromycota</taxon>
        <taxon>Glomeromycotina</taxon>
        <taxon>Glomeromycetes</taxon>
        <taxon>Diversisporales</taxon>
        <taxon>Gigasporaceae</taxon>
        <taxon>Racocetra</taxon>
    </lineage>
</organism>
<evidence type="ECO:0000313" key="3">
    <source>
        <dbReference type="EMBL" id="CAG8758456.1"/>
    </source>
</evidence>
<dbReference type="AlphaFoldDB" id="A0A9N9NTB0"/>
<dbReference type="Gene3D" id="1.10.1020.10">
    <property type="entry name" value="Adenine-specific Methyltransferase, Domain 2"/>
    <property type="match status" value="1"/>
</dbReference>
<keyword evidence="4" id="KW-1185">Reference proteome</keyword>
<feature type="non-terminal residue" evidence="3">
    <location>
        <position position="1"/>
    </location>
</feature>
<dbReference type="EC" id="2.1.1.72" evidence="1"/>
<proteinExistence type="predicted"/>
<sequence length="45" mass="5422">YEKSDSKEFYETLQSQEPNNLTELEIETHFIYLNKTSYNGLNYIN</sequence>
<accession>A0A9N9NTB0</accession>
<feature type="non-terminal residue" evidence="3">
    <location>
        <position position="45"/>
    </location>
</feature>
<dbReference type="InterPro" id="IPR023095">
    <property type="entry name" value="Ade_MeTrfase_dom_2"/>
</dbReference>
<reference evidence="3" key="1">
    <citation type="submission" date="2021-06" db="EMBL/GenBank/DDBJ databases">
        <authorList>
            <person name="Kallberg Y."/>
            <person name="Tangrot J."/>
            <person name="Rosling A."/>
        </authorList>
    </citation>
    <scope>NUCLEOTIDE SEQUENCE</scope>
    <source>
        <strain evidence="3">IN212</strain>
    </source>
</reference>
<comment type="caution">
    <text evidence="3">The sequence shown here is derived from an EMBL/GenBank/DDBJ whole genome shotgun (WGS) entry which is preliminary data.</text>
</comment>
<dbReference type="GO" id="GO:0009007">
    <property type="term" value="F:site-specific DNA-methyltransferase (adenine-specific) activity"/>
    <property type="evidence" value="ECO:0007669"/>
    <property type="project" value="InterPro"/>
</dbReference>
<dbReference type="EMBL" id="CAJVPZ010039913">
    <property type="protein sequence ID" value="CAG8758456.1"/>
    <property type="molecule type" value="Genomic_DNA"/>
</dbReference>